<dbReference type="PANTHER" id="PTHR43464">
    <property type="entry name" value="METHYLTRANSFERASE"/>
    <property type="match status" value="1"/>
</dbReference>
<dbReference type="AlphaFoldDB" id="G2DCF1"/>
<evidence type="ECO:0000259" key="1">
    <source>
        <dbReference type="Pfam" id="PF13649"/>
    </source>
</evidence>
<dbReference type="InterPro" id="IPR029063">
    <property type="entry name" value="SAM-dependent_MTases_sf"/>
</dbReference>
<dbReference type="Pfam" id="PF13649">
    <property type="entry name" value="Methyltransf_25"/>
    <property type="match status" value="1"/>
</dbReference>
<dbReference type="CDD" id="cd02440">
    <property type="entry name" value="AdoMet_MTases"/>
    <property type="match status" value="1"/>
</dbReference>
<dbReference type="PANTHER" id="PTHR43464:SF94">
    <property type="entry name" value="MALONYL-[ACYL-CARRIER PROTEIN] O-METHYLTRANSFERASE"/>
    <property type="match status" value="1"/>
</dbReference>
<evidence type="ECO:0000313" key="2">
    <source>
        <dbReference type="EMBL" id="EGV51672.1"/>
    </source>
</evidence>
<reference evidence="2" key="1">
    <citation type="journal article" date="2011" name="ISME J.">
        <title>The endosymbionts of the deep-sea tubeworms Riftia pachyptila and Tevnia jerichonana share an identical physiology as revealed by proteogenomic analyses.</title>
        <authorList>
            <person name="Gardebrecht A."/>
            <person name="Markert S."/>
            <person name="Felbeck H."/>
            <person name="Thuermer A."/>
            <person name="Albrecht D."/>
            <person name="Wollherr A."/>
            <person name="Kabisch J."/>
            <person name="Lehmann R."/>
            <person name="Daniel R."/>
            <person name="Liesegang H."/>
            <person name="Hecker M."/>
            <person name="Sievert S.M."/>
            <person name="Schweder T."/>
        </authorList>
    </citation>
    <scope>NUCLEOTIDE SEQUENCE [LARGE SCALE GENOMIC DNA]</scope>
</reference>
<organism evidence="2 3">
    <name type="scientific">endosymbiont of Riftia pachyptila</name>
    <name type="common">vent Ph05</name>
    <dbReference type="NCBI Taxonomy" id="1048808"/>
    <lineage>
        <taxon>Bacteria</taxon>
        <taxon>Pseudomonadati</taxon>
        <taxon>Pseudomonadota</taxon>
        <taxon>Gammaproteobacteria</taxon>
        <taxon>sulfur-oxidizing symbionts</taxon>
    </lineage>
</organism>
<dbReference type="Proteomes" id="UP000004491">
    <property type="component" value="Unassembled WGS sequence"/>
</dbReference>
<dbReference type="Gene3D" id="3.40.50.150">
    <property type="entry name" value="Vaccinia Virus protein VP39"/>
    <property type="match status" value="1"/>
</dbReference>
<dbReference type="InterPro" id="IPR041698">
    <property type="entry name" value="Methyltransf_25"/>
</dbReference>
<dbReference type="PATRIC" id="fig|1048808.3.peg.1272"/>
<evidence type="ECO:0000313" key="3">
    <source>
        <dbReference type="Proteomes" id="UP000004491"/>
    </source>
</evidence>
<name>G2DCF1_9GAMM</name>
<gene>
    <name evidence="2" type="primary">tehB1</name>
    <name evidence="2" type="ORF">Rifp1Sym_bb00030</name>
</gene>
<dbReference type="SUPFAM" id="SSF53335">
    <property type="entry name" value="S-adenosyl-L-methionine-dependent methyltransferases"/>
    <property type="match status" value="1"/>
</dbReference>
<proteinExistence type="predicted"/>
<comment type="caution">
    <text evidence="2">The sequence shown here is derived from an EMBL/GenBank/DDBJ whole genome shotgun (WGS) entry which is preliminary data.</text>
</comment>
<feature type="domain" description="Methyltransferase" evidence="1">
    <location>
        <begin position="39"/>
        <end position="127"/>
    </location>
</feature>
<accession>G2DCF1</accession>
<keyword evidence="3" id="KW-1185">Reference proteome</keyword>
<dbReference type="GO" id="GO:0008168">
    <property type="term" value="F:methyltransferase activity"/>
    <property type="evidence" value="ECO:0007669"/>
    <property type="project" value="TreeGrafter"/>
</dbReference>
<protein>
    <submittedName>
        <fullName evidence="2">Tellurite resistance protein</fullName>
    </submittedName>
</protein>
<sequence length="194" mass="22052">MPMDYYENNAKAFVEATLWVDMQLLYQRFLPLLPERAHILDAGCGSGRDAKSFIERGYQVTAFDASAEIAALAEKEIRQPVQVQRLQDIQYQHQFDGIWACASLLHVPAKELPDVFRRLACALKPNGVIYCSFKYGQGEYEKQGRRFTDMDEAGLGMLVAELEVLAIKELWVTADRRPGREHELWLNGILVGCV</sequence>
<dbReference type="EMBL" id="AFOC01000029">
    <property type="protein sequence ID" value="EGV51672.1"/>
    <property type="molecule type" value="Genomic_DNA"/>
</dbReference>